<evidence type="ECO:0000259" key="6">
    <source>
        <dbReference type="Pfam" id="PF00330"/>
    </source>
</evidence>
<accession>A0A098E6W6</accession>
<dbReference type="PROSITE" id="PS01244">
    <property type="entry name" value="ACONITASE_2"/>
    <property type="match status" value="1"/>
</dbReference>
<dbReference type="Pfam" id="PF00330">
    <property type="entry name" value="Aconitase"/>
    <property type="match status" value="1"/>
</dbReference>
<proteinExistence type="inferred from homology"/>
<evidence type="ECO:0000256" key="4">
    <source>
        <dbReference type="ARBA" id="ARBA00023014"/>
    </source>
</evidence>
<dbReference type="PANTHER" id="PTHR43822:SF16">
    <property type="entry name" value="3-ISOPROPYLMALATE DEHYDRATASE LARGE SUBUNIT 2"/>
    <property type="match status" value="1"/>
</dbReference>
<organism evidence="7">
    <name type="scientific">groundwater metagenome</name>
    <dbReference type="NCBI Taxonomy" id="717931"/>
    <lineage>
        <taxon>unclassified sequences</taxon>
        <taxon>metagenomes</taxon>
        <taxon>ecological metagenomes</taxon>
    </lineage>
</organism>
<dbReference type="EC" id="4.2.1.33" evidence="7"/>
<evidence type="ECO:0000256" key="2">
    <source>
        <dbReference type="ARBA" id="ARBA00022723"/>
    </source>
</evidence>
<dbReference type="HAMAP" id="MF_01027">
    <property type="entry name" value="LeuC_type2"/>
    <property type="match status" value="1"/>
</dbReference>
<dbReference type="InterPro" id="IPR050067">
    <property type="entry name" value="IPM_dehydratase_rel_enz"/>
</dbReference>
<dbReference type="EMBL" id="CCXY01000074">
    <property type="protein sequence ID" value="CEG11713.1"/>
    <property type="molecule type" value="Genomic_DNA"/>
</dbReference>
<keyword evidence="3" id="KW-0408">Iron</keyword>
<dbReference type="InterPro" id="IPR006251">
    <property type="entry name" value="Homoacnase/IPMdehydase_lsu"/>
</dbReference>
<dbReference type="PROSITE" id="PS00450">
    <property type="entry name" value="ACONITASE_1"/>
    <property type="match status" value="1"/>
</dbReference>
<name>A0A098E6W6_9ZZZZ</name>
<dbReference type="NCBIfam" id="TIGR02086">
    <property type="entry name" value="IPMI_arch"/>
    <property type="match status" value="1"/>
</dbReference>
<dbReference type="PRINTS" id="PR00415">
    <property type="entry name" value="ACONITASE"/>
</dbReference>
<dbReference type="InterPro" id="IPR011826">
    <property type="entry name" value="HAcnase/IPMdehydase_lsu_prok"/>
</dbReference>
<dbReference type="NCBIfam" id="TIGR01343">
    <property type="entry name" value="hacA_fam"/>
    <property type="match status" value="1"/>
</dbReference>
<dbReference type="GO" id="GO:0009098">
    <property type="term" value="P:L-leucine biosynthetic process"/>
    <property type="evidence" value="ECO:0007669"/>
    <property type="project" value="InterPro"/>
</dbReference>
<evidence type="ECO:0000256" key="1">
    <source>
        <dbReference type="ARBA" id="ARBA00022485"/>
    </source>
</evidence>
<dbReference type="InterPro" id="IPR018136">
    <property type="entry name" value="Aconitase_4Fe-4S_BS"/>
</dbReference>
<keyword evidence="2" id="KW-0479">Metal-binding</keyword>
<keyword evidence="1" id="KW-0004">4Fe-4S</keyword>
<reference evidence="7" key="1">
    <citation type="submission" date="2014-09" db="EMBL/GenBank/DDBJ databases">
        <authorList>
            <person name="Probst J Alexander"/>
        </authorList>
    </citation>
    <scope>NUCLEOTIDE SEQUENCE</scope>
</reference>
<dbReference type="InterPro" id="IPR015931">
    <property type="entry name" value="Acnase/IPM_dHydase_lsu_aba_1/3"/>
</dbReference>
<dbReference type="Gene3D" id="3.30.499.10">
    <property type="entry name" value="Aconitase, domain 3"/>
    <property type="match status" value="2"/>
</dbReference>
<dbReference type="SUPFAM" id="SSF53732">
    <property type="entry name" value="Aconitase iron-sulfur domain"/>
    <property type="match status" value="1"/>
</dbReference>
<dbReference type="GO" id="GO:0046872">
    <property type="term" value="F:metal ion binding"/>
    <property type="evidence" value="ECO:0007669"/>
    <property type="project" value="UniProtKB-KW"/>
</dbReference>
<dbReference type="InterPro" id="IPR036008">
    <property type="entry name" value="Aconitase_4Fe-4S_dom"/>
</dbReference>
<dbReference type="InterPro" id="IPR001030">
    <property type="entry name" value="Acoase/IPM_deHydtase_lsu_aba"/>
</dbReference>
<dbReference type="InterPro" id="IPR033941">
    <property type="entry name" value="IPMI_cat"/>
</dbReference>
<dbReference type="PANTHER" id="PTHR43822">
    <property type="entry name" value="HOMOACONITASE, MITOCHONDRIAL-RELATED"/>
    <property type="match status" value="1"/>
</dbReference>
<sequence>MSQTISEKIFSSHIRKEVSAGEVVEAEVDYVMVNDVTGLPAFEAYKNFNVEPMIDKVVLIPDHYVPNKDVPSAMQAKAMREFAKNHHIKNYFEIGRSGVCHQLMIEKGFVAPGRLIVGADSHTCTYGALGCFSTGIGSTEAASAMATGKLWFKVPETQKFVINKNLKKFVGGKDVILAIIRDIGVDGALYKTMEFYGETVNHLPLADRITISNMAIEAGGKAGIFPADEKVSEYLNGRVIGNYKAVYADENAEYCETFNYDAGKIDCMVAMPHLPSNVKPASELNHIAIDQAYLGSCTNGRLEDLRIAAKILKNKKVNGAVRMIVVPASTEIYTQAMNEGLFEIFINAGAYISGPTCGACLGGYMGVLASKERCISSTNRNFIGRMGAKDSEVYLANSAVVAASAITGRITDPNEIL</sequence>
<evidence type="ECO:0000313" key="7">
    <source>
        <dbReference type="EMBL" id="CEG11713.1"/>
    </source>
</evidence>
<dbReference type="AlphaFoldDB" id="A0A098E6W6"/>
<feature type="domain" description="Aconitase/3-isopropylmalate dehydratase large subunit alpha/beta/alpha" evidence="6">
    <location>
        <begin position="7"/>
        <end position="408"/>
    </location>
</feature>
<evidence type="ECO:0000256" key="3">
    <source>
        <dbReference type="ARBA" id="ARBA00023004"/>
    </source>
</evidence>
<keyword evidence="4" id="KW-0411">Iron-sulfur</keyword>
<dbReference type="GO" id="GO:0003861">
    <property type="term" value="F:3-isopropylmalate dehydratase activity"/>
    <property type="evidence" value="ECO:0007669"/>
    <property type="project" value="UniProtKB-EC"/>
</dbReference>
<gene>
    <name evidence="7" type="primary">leuC</name>
    <name evidence="7" type="ORF">MSIBF_A1650014</name>
</gene>
<dbReference type="GO" id="GO:0051539">
    <property type="term" value="F:4 iron, 4 sulfur cluster binding"/>
    <property type="evidence" value="ECO:0007669"/>
    <property type="project" value="UniProtKB-KW"/>
</dbReference>
<keyword evidence="5 7" id="KW-0456">Lyase</keyword>
<dbReference type="CDD" id="cd01583">
    <property type="entry name" value="IPMI"/>
    <property type="match status" value="1"/>
</dbReference>
<dbReference type="NCBIfam" id="NF001614">
    <property type="entry name" value="PRK00402.1"/>
    <property type="match status" value="1"/>
</dbReference>
<protein>
    <submittedName>
        <fullName evidence="7">3-isopropylmalate dehydratase large subunit</fullName>
        <ecNumber evidence="7">4.2.1.33</ecNumber>
    </submittedName>
</protein>
<evidence type="ECO:0000256" key="5">
    <source>
        <dbReference type="ARBA" id="ARBA00023239"/>
    </source>
</evidence>